<gene>
    <name evidence="3" type="ORF">D1164_21040</name>
</gene>
<dbReference type="EMBL" id="QWET01000024">
    <property type="protein sequence ID" value="RIH63211.1"/>
    <property type="molecule type" value="Genomic_DNA"/>
</dbReference>
<proteinExistence type="predicted"/>
<dbReference type="RefSeq" id="WP_119351878.1">
    <property type="nucleotide sequence ID" value="NZ_QWET01000024.1"/>
</dbReference>
<organism evidence="3 4">
    <name type="scientific">Mariniphaga sediminis</name>
    <dbReference type="NCBI Taxonomy" id="1628158"/>
    <lineage>
        <taxon>Bacteria</taxon>
        <taxon>Pseudomonadati</taxon>
        <taxon>Bacteroidota</taxon>
        <taxon>Bacteroidia</taxon>
        <taxon>Marinilabiliales</taxon>
        <taxon>Prolixibacteraceae</taxon>
        <taxon>Mariniphaga</taxon>
    </lineage>
</organism>
<dbReference type="GO" id="GO:0016491">
    <property type="term" value="F:oxidoreductase activity"/>
    <property type="evidence" value="ECO:0007669"/>
    <property type="project" value="UniProtKB-KW"/>
</dbReference>
<accession>A0A399CXU1</accession>
<feature type="domain" description="NADP-dependent oxidoreductase" evidence="2">
    <location>
        <begin position="15"/>
        <end position="323"/>
    </location>
</feature>
<reference evidence="3 4" key="1">
    <citation type="journal article" date="2015" name="Int. J. Syst. Evol. Microbiol.">
        <title>Mariniphaga sediminis sp. nov., isolated from coastal sediment.</title>
        <authorList>
            <person name="Wang F.Q."/>
            <person name="Shen Q.Y."/>
            <person name="Chen G.J."/>
            <person name="Du Z.J."/>
        </authorList>
    </citation>
    <scope>NUCLEOTIDE SEQUENCE [LARGE SCALE GENOMIC DNA]</scope>
    <source>
        <strain evidence="3 4">SY21</strain>
    </source>
</reference>
<dbReference type="Pfam" id="PF00248">
    <property type="entry name" value="Aldo_ket_red"/>
    <property type="match status" value="1"/>
</dbReference>
<evidence type="ECO:0000313" key="3">
    <source>
        <dbReference type="EMBL" id="RIH63211.1"/>
    </source>
</evidence>
<evidence type="ECO:0000256" key="1">
    <source>
        <dbReference type="ARBA" id="ARBA00023002"/>
    </source>
</evidence>
<evidence type="ECO:0000259" key="2">
    <source>
        <dbReference type="Pfam" id="PF00248"/>
    </source>
</evidence>
<name>A0A399CXU1_9BACT</name>
<dbReference type="InterPro" id="IPR050523">
    <property type="entry name" value="AKR_Detox_Biosynth"/>
</dbReference>
<sequence>MEKITLPGTDVKITPLTFGAWAIGGWFWGGAEEKESIQAIECAIENGMTTIDTAPIYGFGQSEEFVGKAIKGKRDKVEILTKFGLRWDIVSNNLHIEKTTDNQGNELSVYRTGRKESVIKECENSLRRLGTDYIDLFQQHWPDTDTPVEETMEALEILKTQGKIRAGGVSNFTTEQMEEAEKHFSLASNQVPYSMVFRNIEKDLVPYCIDNNKAIIVYSPLQRGILTGKITPDYPFEPGDHRPKTPFYKEPNITNINQFLNEIKPIAEEKNATLAQLVIRWTLYQPGITCLLVGARNEKQVTENIGAAALTISEDEMKIINSKLNNLSLKL</sequence>
<comment type="caution">
    <text evidence="3">The sequence shown here is derived from an EMBL/GenBank/DDBJ whole genome shotgun (WGS) entry which is preliminary data.</text>
</comment>
<dbReference type="PANTHER" id="PTHR43364">
    <property type="entry name" value="NADH-SPECIFIC METHYLGLYOXAL REDUCTASE-RELATED"/>
    <property type="match status" value="1"/>
</dbReference>
<dbReference type="InterPro" id="IPR023210">
    <property type="entry name" value="NADP_OxRdtase_dom"/>
</dbReference>
<keyword evidence="1" id="KW-0560">Oxidoreductase</keyword>
<dbReference type="Gene3D" id="3.20.20.100">
    <property type="entry name" value="NADP-dependent oxidoreductase domain"/>
    <property type="match status" value="1"/>
</dbReference>
<dbReference type="OrthoDB" id="9773828at2"/>
<protein>
    <submittedName>
        <fullName evidence="3">Aldo/keto reductase</fullName>
    </submittedName>
</protein>
<dbReference type="InterPro" id="IPR036812">
    <property type="entry name" value="NAD(P)_OxRdtase_dom_sf"/>
</dbReference>
<dbReference type="PANTHER" id="PTHR43364:SF4">
    <property type="entry name" value="NAD(P)-LINKED OXIDOREDUCTASE SUPERFAMILY PROTEIN"/>
    <property type="match status" value="1"/>
</dbReference>
<keyword evidence="4" id="KW-1185">Reference proteome</keyword>
<dbReference type="GO" id="GO:0005829">
    <property type="term" value="C:cytosol"/>
    <property type="evidence" value="ECO:0007669"/>
    <property type="project" value="TreeGrafter"/>
</dbReference>
<dbReference type="AlphaFoldDB" id="A0A399CXU1"/>
<evidence type="ECO:0000313" key="4">
    <source>
        <dbReference type="Proteomes" id="UP000266441"/>
    </source>
</evidence>
<dbReference type="Proteomes" id="UP000266441">
    <property type="component" value="Unassembled WGS sequence"/>
</dbReference>
<dbReference type="SUPFAM" id="SSF51430">
    <property type="entry name" value="NAD(P)-linked oxidoreductase"/>
    <property type="match status" value="1"/>
</dbReference>